<keyword evidence="4" id="KW-0560">Oxidoreductase</keyword>
<feature type="transmembrane region" description="Helical" evidence="6">
    <location>
        <begin position="20"/>
        <end position="38"/>
    </location>
</feature>
<comment type="cofactor">
    <cofactor evidence="1">
        <name>FAD</name>
        <dbReference type="ChEBI" id="CHEBI:57692"/>
    </cofactor>
</comment>
<evidence type="ECO:0000256" key="1">
    <source>
        <dbReference type="ARBA" id="ARBA00001974"/>
    </source>
</evidence>
<evidence type="ECO:0000256" key="5">
    <source>
        <dbReference type="ARBA" id="ARBA00023033"/>
    </source>
</evidence>
<reference evidence="7 8" key="1">
    <citation type="journal article" date="2008" name="Nat. Biotechnol.">
        <title>Genome sequencing and analysis of the filamentous fungus Penicillium chrysogenum.</title>
        <authorList>
            <person name="van den Berg M.A."/>
            <person name="Albang R."/>
            <person name="Albermann K."/>
            <person name="Badger J.H."/>
            <person name="Daran J.-M."/>
            <person name="Driessen A.J.M."/>
            <person name="Garcia-Estrada C."/>
            <person name="Fedorova N.D."/>
            <person name="Harris D.M."/>
            <person name="Heijne W.H.M."/>
            <person name="Joardar V.S."/>
            <person name="Kiel J.A.K.W."/>
            <person name="Kovalchuk A."/>
            <person name="Martin J.F."/>
            <person name="Nierman W.C."/>
            <person name="Nijland J.G."/>
            <person name="Pronk J.T."/>
            <person name="Roubos J.A."/>
            <person name="van der Klei I.J."/>
            <person name="van Peij N.N.M.E."/>
            <person name="Veenhuis M."/>
            <person name="von Doehren H."/>
            <person name="Wagner C."/>
            <person name="Wortman J.R."/>
            <person name="Bovenberg R.A.L."/>
        </authorList>
    </citation>
    <scope>NUCLEOTIDE SEQUENCE [LARGE SCALE GENOMIC DNA]</scope>
    <source>
        <strain evidence="8">ATCC 28089 / DSM 1075 / NRRL 1951 / Wisconsin 54-1255</strain>
    </source>
</reference>
<keyword evidence="6" id="KW-0472">Membrane</keyword>
<dbReference type="PANTHER" id="PTHR47178:SF3">
    <property type="entry name" value="FAD-BINDING DOMAIN-CONTAINING PROTEIN"/>
    <property type="match status" value="1"/>
</dbReference>
<dbReference type="STRING" id="500485.B6HWY3"/>
<dbReference type="Gene3D" id="3.50.50.60">
    <property type="entry name" value="FAD/NAD(P)-binding domain"/>
    <property type="match status" value="1"/>
</dbReference>
<keyword evidence="2" id="KW-0285">Flavoprotein</keyword>
<dbReference type="eggNOG" id="KOG2614">
    <property type="taxonomic scope" value="Eukaryota"/>
</dbReference>
<gene>
    <name evidence="7" type="ORF">Pc24g01960</name>
    <name evidence="7" type="ORF">PCH_Pc24g01960</name>
</gene>
<dbReference type="BioCyc" id="PCHR:PC24G01960-MONOMER"/>
<name>B6HWY3_PENRW</name>
<accession>B6HWY3</accession>
<dbReference type="PANTHER" id="PTHR47178">
    <property type="entry name" value="MONOOXYGENASE, FAD-BINDING"/>
    <property type="match status" value="1"/>
</dbReference>
<dbReference type="HOGENOM" id="CLU_000680_23_5_1"/>
<evidence type="ECO:0000256" key="3">
    <source>
        <dbReference type="ARBA" id="ARBA00022827"/>
    </source>
</evidence>
<protein>
    <submittedName>
        <fullName evidence="7">Pc24g01960 protein</fullName>
    </submittedName>
</protein>
<dbReference type="GO" id="GO:0004497">
    <property type="term" value="F:monooxygenase activity"/>
    <property type="evidence" value="ECO:0007669"/>
    <property type="project" value="UniProtKB-KW"/>
</dbReference>
<keyword evidence="6" id="KW-0812">Transmembrane</keyword>
<keyword evidence="3" id="KW-0274">FAD</keyword>
<dbReference type="InterPro" id="IPR036188">
    <property type="entry name" value="FAD/NAD-bd_sf"/>
</dbReference>
<evidence type="ECO:0000256" key="6">
    <source>
        <dbReference type="SAM" id="Phobius"/>
    </source>
</evidence>
<proteinExistence type="predicted"/>
<dbReference type="OrthoDB" id="47494at2759"/>
<evidence type="ECO:0000313" key="8">
    <source>
        <dbReference type="Proteomes" id="UP000000724"/>
    </source>
</evidence>
<organism evidence="7 8">
    <name type="scientific">Penicillium rubens (strain ATCC 28089 / DSM 1075 / NRRL 1951 / Wisconsin 54-1255)</name>
    <name type="common">Penicillium chrysogenum</name>
    <dbReference type="NCBI Taxonomy" id="500485"/>
    <lineage>
        <taxon>Eukaryota</taxon>
        <taxon>Fungi</taxon>
        <taxon>Dikarya</taxon>
        <taxon>Ascomycota</taxon>
        <taxon>Pezizomycotina</taxon>
        <taxon>Eurotiomycetes</taxon>
        <taxon>Eurotiomycetidae</taxon>
        <taxon>Eurotiales</taxon>
        <taxon>Aspergillaceae</taxon>
        <taxon>Penicillium</taxon>
        <taxon>Penicillium chrysogenum species complex</taxon>
    </lineage>
</organism>
<keyword evidence="5" id="KW-0503">Monooxygenase</keyword>
<keyword evidence="8" id="KW-1185">Reference proteome</keyword>
<evidence type="ECO:0000313" key="7">
    <source>
        <dbReference type="EMBL" id="CAP87104.1"/>
    </source>
</evidence>
<evidence type="ECO:0000256" key="4">
    <source>
        <dbReference type="ARBA" id="ARBA00023002"/>
    </source>
</evidence>
<dbReference type="AlphaFoldDB" id="B6HWY3"/>
<dbReference type="Proteomes" id="UP000000724">
    <property type="component" value="Contig Pc00c24"/>
</dbReference>
<dbReference type="EMBL" id="AM920439">
    <property type="protein sequence ID" value="CAP87104.1"/>
    <property type="molecule type" value="Genomic_DNA"/>
</dbReference>
<sequence length="158" mass="18374">DTEGSTSFTAEQALFLGKFYTLYPASINLAGYFAFFGIHDVPDRKRPETWIFFFYISWHSSLEEQEATTDWSITTSEGFSTQFTEPWKSEFSWLPDDQEVWYVSLTDFEPRRHRWDSRDGRVTLARDAAHAMTYQRGQGLDHLLTCSLQGMRLSLCAD</sequence>
<keyword evidence="6" id="KW-1133">Transmembrane helix</keyword>
<evidence type="ECO:0000256" key="2">
    <source>
        <dbReference type="ARBA" id="ARBA00022630"/>
    </source>
</evidence>